<protein>
    <submittedName>
        <fullName evidence="2">Uncharacterized protein</fullName>
    </submittedName>
</protein>
<name>A0ABW3BFH4_9ACTN</name>
<feature type="compositionally biased region" description="Gly residues" evidence="1">
    <location>
        <begin position="56"/>
        <end position="66"/>
    </location>
</feature>
<dbReference type="EMBL" id="JBHTHR010000367">
    <property type="protein sequence ID" value="MFD0802083.1"/>
    <property type="molecule type" value="Genomic_DNA"/>
</dbReference>
<comment type="caution">
    <text evidence="2">The sequence shown here is derived from an EMBL/GenBank/DDBJ whole genome shotgun (WGS) entry which is preliminary data.</text>
</comment>
<evidence type="ECO:0000313" key="3">
    <source>
        <dbReference type="Proteomes" id="UP001596956"/>
    </source>
</evidence>
<evidence type="ECO:0000256" key="1">
    <source>
        <dbReference type="SAM" id="MobiDB-lite"/>
    </source>
</evidence>
<organism evidence="2 3">
    <name type="scientific">Streptomonospora algeriensis</name>
    <dbReference type="NCBI Taxonomy" id="995084"/>
    <lineage>
        <taxon>Bacteria</taxon>
        <taxon>Bacillati</taxon>
        <taxon>Actinomycetota</taxon>
        <taxon>Actinomycetes</taxon>
        <taxon>Streptosporangiales</taxon>
        <taxon>Nocardiopsidaceae</taxon>
        <taxon>Streptomonospora</taxon>
    </lineage>
</organism>
<feature type="region of interest" description="Disordered" evidence="1">
    <location>
        <begin position="56"/>
        <end position="105"/>
    </location>
</feature>
<proteinExistence type="predicted"/>
<sequence length="105" mass="10746">MLNLVIGVIVTALEQEVNAERWQEDQDLELAQHRSVMNRLEELTVQVSGLSEQVRGLGGTIGGGEAGPVPDGRAGTEPMAVPSGRDGDSAASAPGVGEAGGRPTA</sequence>
<dbReference type="Proteomes" id="UP001596956">
    <property type="component" value="Unassembled WGS sequence"/>
</dbReference>
<accession>A0ABW3BFH4</accession>
<gene>
    <name evidence="2" type="ORF">ACFQZU_12260</name>
</gene>
<evidence type="ECO:0000313" key="2">
    <source>
        <dbReference type="EMBL" id="MFD0802083.1"/>
    </source>
</evidence>
<keyword evidence="3" id="KW-1185">Reference proteome</keyword>
<reference evidence="3" key="1">
    <citation type="journal article" date="2019" name="Int. J. Syst. Evol. Microbiol.">
        <title>The Global Catalogue of Microorganisms (GCM) 10K type strain sequencing project: providing services to taxonomists for standard genome sequencing and annotation.</title>
        <authorList>
            <consortium name="The Broad Institute Genomics Platform"/>
            <consortium name="The Broad Institute Genome Sequencing Center for Infectious Disease"/>
            <person name="Wu L."/>
            <person name="Ma J."/>
        </authorList>
    </citation>
    <scope>NUCLEOTIDE SEQUENCE [LARGE SCALE GENOMIC DNA]</scope>
    <source>
        <strain evidence="3">CCUG 63369</strain>
    </source>
</reference>